<dbReference type="EMBL" id="SOYS01000001">
    <property type="protein sequence ID" value="NIY46312.1"/>
    <property type="molecule type" value="Genomic_DNA"/>
</dbReference>
<keyword evidence="3" id="KW-1185">Reference proteome</keyword>
<protein>
    <submittedName>
        <fullName evidence="2">Uncharacterized protein</fullName>
    </submittedName>
</protein>
<proteinExistence type="predicted"/>
<name>A0ABX0VJI7_9ENTR</name>
<reference evidence="2 3" key="1">
    <citation type="journal article" date="2020" name="Microorganisms">
        <title>Polyphasic Characterisation of Cedecea colo sp. nov., a New Enteric Bacterium Isolated from the Koala Hindgut.</title>
        <authorList>
            <person name="Boath J.M."/>
            <person name="Dakhal S."/>
            <person name="Van T.T.H."/>
            <person name="Moore R.J."/>
            <person name="Dekiwadia C."/>
            <person name="Macreadie I.G."/>
        </authorList>
    </citation>
    <scope>NUCLEOTIDE SEQUENCE [LARGE SCALE GENOMIC DNA]</scope>
    <source>
        <strain evidence="2 3">ZA</strain>
    </source>
</reference>
<sequence length="170" mass="19099">MQWLLTSGTFLRKNQLLSFISDCIFFIFSRRILSHIINAPTMNTSHSLSGKRYKENIKKAVTIAVIRILIFSFEKNRKLSSKLINLSSIYSLRFCYEPSPDEAEEDVQAPIAPRTPTNAAPGPRKAEATAPATLKKQLLSTLSYKAPDATSNSLSVNCLIVSPFLTYYFM</sequence>
<accession>A0ABX0VJI7</accession>
<organism evidence="2 3">
    <name type="scientific">Cedecea colo</name>
    <dbReference type="NCBI Taxonomy" id="2552946"/>
    <lineage>
        <taxon>Bacteria</taxon>
        <taxon>Pseudomonadati</taxon>
        <taxon>Pseudomonadota</taxon>
        <taxon>Gammaproteobacteria</taxon>
        <taxon>Enterobacterales</taxon>
        <taxon>Enterobacteriaceae</taxon>
        <taxon>Cedecea</taxon>
    </lineage>
</organism>
<evidence type="ECO:0000313" key="3">
    <source>
        <dbReference type="Proteomes" id="UP000697927"/>
    </source>
</evidence>
<gene>
    <name evidence="2" type="ORF">E2L00_01940</name>
</gene>
<evidence type="ECO:0000313" key="2">
    <source>
        <dbReference type="EMBL" id="NIY46312.1"/>
    </source>
</evidence>
<evidence type="ECO:0000256" key="1">
    <source>
        <dbReference type="SAM" id="MobiDB-lite"/>
    </source>
</evidence>
<feature type="region of interest" description="Disordered" evidence="1">
    <location>
        <begin position="105"/>
        <end position="128"/>
    </location>
</feature>
<dbReference type="RefSeq" id="WP_167606210.1">
    <property type="nucleotide sequence ID" value="NZ_SOYS01000001.1"/>
</dbReference>
<dbReference type="Proteomes" id="UP000697927">
    <property type="component" value="Unassembled WGS sequence"/>
</dbReference>
<comment type="caution">
    <text evidence="2">The sequence shown here is derived from an EMBL/GenBank/DDBJ whole genome shotgun (WGS) entry which is preliminary data.</text>
</comment>